<evidence type="ECO:0000313" key="2">
    <source>
        <dbReference type="Proteomes" id="UP000320914"/>
    </source>
</evidence>
<reference evidence="1 2" key="1">
    <citation type="journal article" date="2019" name="Environ. Microbiol.">
        <title>Species interactions and distinct microbial communities in high Arctic permafrost affected cryosols are associated with the CH4 and CO2 gas fluxes.</title>
        <authorList>
            <person name="Altshuler I."/>
            <person name="Hamel J."/>
            <person name="Turney S."/>
            <person name="Magnuson E."/>
            <person name="Levesque R."/>
            <person name="Greer C."/>
            <person name="Whyte L.G."/>
        </authorList>
    </citation>
    <scope>NUCLEOTIDE SEQUENCE [LARGE SCALE GENOMIC DNA]</scope>
    <source>
        <strain evidence="1 2">OWC5</strain>
    </source>
</reference>
<organism evidence="1 2">
    <name type="scientific">Pseudomonas mandelii</name>
    <dbReference type="NCBI Taxonomy" id="75612"/>
    <lineage>
        <taxon>Bacteria</taxon>
        <taxon>Pseudomonadati</taxon>
        <taxon>Pseudomonadota</taxon>
        <taxon>Gammaproteobacteria</taxon>
        <taxon>Pseudomonadales</taxon>
        <taxon>Pseudomonadaceae</taxon>
        <taxon>Pseudomonas</taxon>
    </lineage>
</organism>
<gene>
    <name evidence="1" type="ORF">EAH74_15840</name>
</gene>
<protein>
    <submittedName>
        <fullName evidence="1">Uncharacterized protein</fullName>
    </submittedName>
</protein>
<dbReference type="AlphaFoldDB" id="A0A502IAH5"/>
<accession>A0A502IAH5</accession>
<dbReference type="RefSeq" id="WP_140679685.1">
    <property type="nucleotide sequence ID" value="NZ_RCZA01000006.1"/>
</dbReference>
<dbReference type="Proteomes" id="UP000320914">
    <property type="component" value="Unassembled WGS sequence"/>
</dbReference>
<sequence length="152" mass="17465">MEYHRARLQYQFNKLQPIRDGIFPAYGGNIEFELFSFFEVCYHLKDWVKHSPSYSSLSNVEDYKSQSPALRICADVCNKLKHSKLDRKLRSGSVPGVFMIKSTMTVGPIGTTSIVSIDEARIETERGDECCFELAQECMEAWKTYFILNNAT</sequence>
<name>A0A502IAH5_9PSED</name>
<comment type="caution">
    <text evidence="1">The sequence shown here is derived from an EMBL/GenBank/DDBJ whole genome shotgun (WGS) entry which is preliminary data.</text>
</comment>
<dbReference type="EMBL" id="RCZA01000006">
    <property type="protein sequence ID" value="TPG83325.1"/>
    <property type="molecule type" value="Genomic_DNA"/>
</dbReference>
<proteinExistence type="predicted"/>
<evidence type="ECO:0000313" key="1">
    <source>
        <dbReference type="EMBL" id="TPG83325.1"/>
    </source>
</evidence>